<dbReference type="EMBL" id="LRBV02000005">
    <property type="status" value="NOT_ANNOTATED_CDS"/>
    <property type="molecule type" value="Genomic_DNA"/>
</dbReference>
<name>A0A7N2LKK3_QUELO</name>
<evidence type="ECO:0000313" key="2">
    <source>
        <dbReference type="Proteomes" id="UP000594261"/>
    </source>
</evidence>
<reference evidence="1 2" key="1">
    <citation type="journal article" date="2016" name="G3 (Bethesda)">
        <title>First Draft Assembly and Annotation of the Genome of a California Endemic Oak Quercus lobata Nee (Fagaceae).</title>
        <authorList>
            <person name="Sork V.L."/>
            <person name="Fitz-Gibbon S.T."/>
            <person name="Puiu D."/>
            <person name="Crepeau M."/>
            <person name="Gugger P.F."/>
            <person name="Sherman R."/>
            <person name="Stevens K."/>
            <person name="Langley C.H."/>
            <person name="Pellegrini M."/>
            <person name="Salzberg S.L."/>
        </authorList>
    </citation>
    <scope>NUCLEOTIDE SEQUENCE [LARGE SCALE GENOMIC DNA]</scope>
    <source>
        <strain evidence="1 2">cv. SW786</strain>
    </source>
</reference>
<organism evidence="1 2">
    <name type="scientific">Quercus lobata</name>
    <name type="common">Valley oak</name>
    <dbReference type="NCBI Taxonomy" id="97700"/>
    <lineage>
        <taxon>Eukaryota</taxon>
        <taxon>Viridiplantae</taxon>
        <taxon>Streptophyta</taxon>
        <taxon>Embryophyta</taxon>
        <taxon>Tracheophyta</taxon>
        <taxon>Spermatophyta</taxon>
        <taxon>Magnoliopsida</taxon>
        <taxon>eudicotyledons</taxon>
        <taxon>Gunneridae</taxon>
        <taxon>Pentapetalae</taxon>
        <taxon>rosids</taxon>
        <taxon>fabids</taxon>
        <taxon>Fagales</taxon>
        <taxon>Fagaceae</taxon>
        <taxon>Quercus</taxon>
    </lineage>
</organism>
<dbReference type="EnsemblPlants" id="QL05p008025:mrna">
    <property type="protein sequence ID" value="QL05p008025:mrna"/>
    <property type="gene ID" value="QL05p008025"/>
</dbReference>
<reference evidence="1" key="2">
    <citation type="submission" date="2021-01" db="UniProtKB">
        <authorList>
            <consortium name="EnsemblPlants"/>
        </authorList>
    </citation>
    <scope>IDENTIFICATION</scope>
</reference>
<evidence type="ECO:0000313" key="1">
    <source>
        <dbReference type="EnsemblPlants" id="QL05p008025:mrna"/>
    </source>
</evidence>
<dbReference type="AlphaFoldDB" id="A0A7N2LKK3"/>
<keyword evidence="2" id="KW-1185">Reference proteome</keyword>
<accession>A0A7N2LKK3</accession>
<dbReference type="Proteomes" id="UP000594261">
    <property type="component" value="Chromosome 5"/>
</dbReference>
<proteinExistence type="predicted"/>
<dbReference type="InParanoid" id="A0A7N2LKK3"/>
<sequence>MSAVPIRFDAHPYNVGMVAGATNSGQKLEMERLQFIPSCKSNSYESFIHLALQVHHTFILLHLTSFIIPKSLLHFLPDYLISTSITFDPLVLSKLCLPLSKKTWSATSLYVMYPTPLVQDNDIHKGSYTT</sequence>
<dbReference type="Gramene" id="QL05p008025:mrna">
    <property type="protein sequence ID" value="QL05p008025:mrna"/>
    <property type="gene ID" value="QL05p008025"/>
</dbReference>
<protein>
    <submittedName>
        <fullName evidence="1">Uncharacterized protein</fullName>
    </submittedName>
</protein>